<accession>G5STR2</accession>
<dbReference type="PATRIC" id="fig|762968.3.peg.2457"/>
<dbReference type="GeneID" id="93558110"/>
<dbReference type="STRING" id="762968.HMPREF9441_02767"/>
<dbReference type="AlphaFoldDB" id="G5STR2"/>
<evidence type="ECO:0000313" key="1">
    <source>
        <dbReference type="EMBL" id="EHG99155.1"/>
    </source>
</evidence>
<dbReference type="eggNOG" id="COG0707">
    <property type="taxonomic scope" value="Bacteria"/>
</dbReference>
<reference evidence="1 2" key="1">
    <citation type="submission" date="2011-03" db="EMBL/GenBank/DDBJ databases">
        <authorList>
            <person name="Weinstock G."/>
            <person name="Sodergren E."/>
            <person name="Clifton S."/>
            <person name="Fulton L."/>
            <person name="Fulton B."/>
            <person name="Courtney L."/>
            <person name="Fronick C."/>
            <person name="Harrison M."/>
            <person name="Strong C."/>
            <person name="Farmer C."/>
            <person name="Delahaunty K."/>
            <person name="Markovic C."/>
            <person name="Hall O."/>
            <person name="Minx P."/>
            <person name="Tomlinson C."/>
            <person name="Mitreva M."/>
            <person name="Hou S."/>
            <person name="Chen J."/>
            <person name="Wollam A."/>
            <person name="Pepin K.H."/>
            <person name="Johnson M."/>
            <person name="Bhonagiri V."/>
            <person name="Zhang X."/>
            <person name="Suruliraj S."/>
            <person name="Warren W."/>
            <person name="Chinwalla A."/>
            <person name="Mardis E.R."/>
            <person name="Wilson R.K."/>
        </authorList>
    </citation>
    <scope>NUCLEOTIDE SEQUENCE [LARGE SCALE GENOMIC DNA]</scope>
    <source>
        <strain evidence="1 2">YIT 11840</strain>
    </source>
</reference>
<dbReference type="HOGENOM" id="CLU_064541_3_0_10"/>
<dbReference type="SUPFAM" id="SSF53756">
    <property type="entry name" value="UDP-Glycosyltransferase/glycogen phosphorylase"/>
    <property type="match status" value="1"/>
</dbReference>
<name>G5STR2_9BACT</name>
<dbReference type="Proteomes" id="UP000003598">
    <property type="component" value="Unassembled WGS sequence"/>
</dbReference>
<dbReference type="RefSeq" id="WP_008621507.1">
    <property type="nucleotide sequence ID" value="NZ_JH376616.1"/>
</dbReference>
<organism evidence="1 2">
    <name type="scientific">Paraprevotella clara YIT 11840</name>
    <dbReference type="NCBI Taxonomy" id="762968"/>
    <lineage>
        <taxon>Bacteria</taxon>
        <taxon>Pseudomonadati</taxon>
        <taxon>Bacteroidota</taxon>
        <taxon>Bacteroidia</taxon>
        <taxon>Bacteroidales</taxon>
        <taxon>Prevotellaceae</taxon>
        <taxon>Paraprevotella</taxon>
    </lineage>
</organism>
<keyword evidence="2" id="KW-1185">Reference proteome</keyword>
<protein>
    <submittedName>
        <fullName evidence="1">Oligosaccharide biosynthesis protein Alg14 like protein</fullName>
    </submittedName>
</protein>
<proteinExistence type="predicted"/>
<evidence type="ECO:0000313" key="2">
    <source>
        <dbReference type="Proteomes" id="UP000003598"/>
    </source>
</evidence>
<dbReference type="EMBL" id="AFFY01000045">
    <property type="protein sequence ID" value="EHG99155.1"/>
    <property type="molecule type" value="Genomic_DNA"/>
</dbReference>
<sequence>MKKILAVASIGGHWVQLLRIAHPLEERYEVVYMSTHPKCKSMVGNCRFHTMTDFSRWNAWKMLPASFNILGILLKERPAAIVTTGAAPGLLTIILGRMTGIKTIWVDSVANVQTMSACGKLARKFATHVYTQWPGLATAQVHYAGNIFGD</sequence>
<dbReference type="Gene3D" id="3.40.50.2000">
    <property type="entry name" value="Glycogen Phosphorylase B"/>
    <property type="match status" value="1"/>
</dbReference>
<dbReference type="Pfam" id="PF08660">
    <property type="entry name" value="Alg14"/>
    <property type="match status" value="1"/>
</dbReference>
<dbReference type="OrthoDB" id="555447at2"/>
<dbReference type="InterPro" id="IPR013969">
    <property type="entry name" value="Oligosacch_biosynth_Alg14"/>
</dbReference>
<comment type="caution">
    <text evidence="1">The sequence shown here is derived from an EMBL/GenBank/DDBJ whole genome shotgun (WGS) entry which is preliminary data.</text>
</comment>
<dbReference type="GO" id="GO:0006488">
    <property type="term" value="P:dolichol-linked oligosaccharide biosynthetic process"/>
    <property type="evidence" value="ECO:0007669"/>
    <property type="project" value="InterPro"/>
</dbReference>
<gene>
    <name evidence="1" type="ORF">HMPREF9441_02767</name>
</gene>